<dbReference type="VEuPathDB" id="TriTrypDB:BCY84_15233"/>
<dbReference type="VEuPathDB" id="TriTrypDB:TcCL_NonESM06196"/>
<gene>
    <name evidence="1" type="ORF">C4B63_23g72</name>
</gene>
<dbReference type="Proteomes" id="UP000246121">
    <property type="component" value="Unassembled WGS sequence"/>
</dbReference>
<dbReference type="VEuPathDB" id="TriTrypDB:TCSYLVIO_007588"/>
<dbReference type="VEuPathDB" id="TriTrypDB:C4B63_23g72"/>
<dbReference type="VEuPathDB" id="TriTrypDB:ECC02_001656"/>
<sequence>MQSFRANKRDVENVLHDFSTFLRQFQGSNGLRCFLDQGKLSLLSAMGEFKQSSDEIYDRRMKVLSQTRVSLMKLSDHFDAVGNAIETLFAQLDGLLSELHNFKEICENHLEMATETFSEQAEFISINSLKVKLRALSQELTSSIRTNCCGIQSSSIEQLDKAYLDVKCEVSRTQTAFDVWRRDAEVCESKLLKSRSGSSHDQVRELEFKLRRLLERLHESGDKYHEALQGSMNKTSFLLEQVSMATWAACNVFFLHLSVFFKDAMNGFELVASALSSVKNNRSVSRRINLEKQAAAAAAATVATASSLCTTTALPRLVEEKTAPSTSPTHELEYLFSAQLGEGSVSHINLTEDEINRGTREFTDIDDIFK</sequence>
<protein>
    <submittedName>
        <fullName evidence="1">Uncharacterized protein</fullName>
    </submittedName>
</protein>
<reference evidence="1 2" key="1">
    <citation type="journal article" date="2018" name="Microb. Genom.">
        <title>Expanding an expanded genome: long-read sequencing of Trypanosoma cruzi.</title>
        <authorList>
            <person name="Berna L."/>
            <person name="Rodriguez M."/>
            <person name="Chiribao M.L."/>
            <person name="Parodi-Talice A."/>
            <person name="Pita S."/>
            <person name="Rijo G."/>
            <person name="Alvarez-Valin F."/>
            <person name="Robello C."/>
        </authorList>
    </citation>
    <scope>NUCLEOTIDE SEQUENCE [LARGE SCALE GENOMIC DNA]</scope>
    <source>
        <strain evidence="1 2">Dm28c</strain>
    </source>
</reference>
<dbReference type="VEuPathDB" id="TriTrypDB:TcCLB.508183.29"/>
<proteinExistence type="predicted"/>
<evidence type="ECO:0000313" key="1">
    <source>
        <dbReference type="EMBL" id="PWU95210.1"/>
    </source>
</evidence>
<dbReference type="VEuPathDB" id="TriTrypDB:TCDM_00264"/>
<dbReference type="VEuPathDB" id="TriTrypDB:C3747_13g83"/>
<organism evidence="1 2">
    <name type="scientific">Trypanosoma cruzi</name>
    <dbReference type="NCBI Taxonomy" id="5693"/>
    <lineage>
        <taxon>Eukaryota</taxon>
        <taxon>Discoba</taxon>
        <taxon>Euglenozoa</taxon>
        <taxon>Kinetoplastea</taxon>
        <taxon>Metakinetoplastina</taxon>
        <taxon>Trypanosomatida</taxon>
        <taxon>Trypanosomatidae</taxon>
        <taxon>Trypanosoma</taxon>
        <taxon>Schizotrypanum</taxon>
    </lineage>
</organism>
<dbReference type="EMBL" id="PRFA01000023">
    <property type="protein sequence ID" value="PWU95210.1"/>
    <property type="molecule type" value="Genomic_DNA"/>
</dbReference>
<dbReference type="VEuPathDB" id="TriTrypDB:TcG_08297"/>
<comment type="caution">
    <text evidence="1">The sequence shown here is derived from an EMBL/GenBank/DDBJ whole genome shotgun (WGS) entry which is preliminary data.</text>
</comment>
<accession>A0A2V2VFT0</accession>
<dbReference type="AlphaFoldDB" id="A0A2V2VFT0"/>
<dbReference type="VEuPathDB" id="TriTrypDB:TcBrA4_0129940"/>
<dbReference type="OrthoDB" id="246582at2759"/>
<evidence type="ECO:0000313" key="2">
    <source>
        <dbReference type="Proteomes" id="UP000246121"/>
    </source>
</evidence>
<name>A0A2V2VFT0_TRYCR</name>
<dbReference type="VEuPathDB" id="TriTrypDB:TcCLB.508153.160"/>
<dbReference type="VEuPathDB" id="TriTrypDB:Tc_MARK_3189"/>